<evidence type="ECO:0000256" key="6">
    <source>
        <dbReference type="ARBA" id="ARBA00023125"/>
    </source>
</evidence>
<evidence type="ECO:0000256" key="9">
    <source>
        <dbReference type="ARBA" id="ARBA00055747"/>
    </source>
</evidence>
<evidence type="ECO:0000313" key="15">
    <source>
        <dbReference type="Proteomes" id="UP000077755"/>
    </source>
</evidence>
<protein>
    <recommendedName>
        <fullName evidence="10">Heat stress transcription factor</fullName>
    </recommendedName>
</protein>
<reference evidence="14" key="1">
    <citation type="journal article" date="2016" name="Nat. Genet.">
        <title>A high-quality carrot genome assembly provides new insights into carotenoid accumulation and asterid genome evolution.</title>
        <authorList>
            <person name="Iorizzo M."/>
            <person name="Ellison S."/>
            <person name="Senalik D."/>
            <person name="Zeng P."/>
            <person name="Satapoomin P."/>
            <person name="Huang J."/>
            <person name="Bowman M."/>
            <person name="Iovene M."/>
            <person name="Sanseverino W."/>
            <person name="Cavagnaro P."/>
            <person name="Yildiz M."/>
            <person name="Macko-Podgorni A."/>
            <person name="Moranska E."/>
            <person name="Grzebelus E."/>
            <person name="Grzebelus D."/>
            <person name="Ashrafi H."/>
            <person name="Zheng Z."/>
            <person name="Cheng S."/>
            <person name="Spooner D."/>
            <person name="Van Deynze A."/>
            <person name="Simon P."/>
        </authorList>
    </citation>
    <scope>NUCLEOTIDE SEQUENCE</scope>
    <source>
        <tissue evidence="14">Leaf</tissue>
    </source>
</reference>
<keyword evidence="4" id="KW-0805">Transcription regulation</keyword>
<dbReference type="GO" id="GO:0000978">
    <property type="term" value="F:RNA polymerase II cis-regulatory region sequence-specific DNA binding"/>
    <property type="evidence" value="ECO:0007669"/>
    <property type="project" value="TreeGrafter"/>
</dbReference>
<comment type="similarity">
    <text evidence="2 11">Belongs to the HSF family.</text>
</comment>
<dbReference type="PANTHER" id="PTHR10015">
    <property type="entry name" value="HEAT SHOCK TRANSCRIPTION FACTOR"/>
    <property type="match status" value="1"/>
</dbReference>
<dbReference type="GO" id="GO:0003700">
    <property type="term" value="F:DNA-binding transcription factor activity"/>
    <property type="evidence" value="ECO:0007669"/>
    <property type="project" value="InterPro"/>
</dbReference>
<dbReference type="Gene3D" id="1.10.10.10">
    <property type="entry name" value="Winged helix-like DNA-binding domain superfamily/Winged helix DNA-binding domain"/>
    <property type="match status" value="1"/>
</dbReference>
<dbReference type="SMART" id="SM00415">
    <property type="entry name" value="HSF"/>
    <property type="match status" value="1"/>
</dbReference>
<feature type="compositionally biased region" description="Basic and acidic residues" evidence="12">
    <location>
        <begin position="288"/>
        <end position="304"/>
    </location>
</feature>
<dbReference type="InterPro" id="IPR036388">
    <property type="entry name" value="WH-like_DNA-bd_sf"/>
</dbReference>
<dbReference type="AlphaFoldDB" id="A0AAF1AKQ7"/>
<dbReference type="Proteomes" id="UP000077755">
    <property type="component" value="Chromosome 1"/>
</dbReference>
<keyword evidence="7" id="KW-0804">Transcription</keyword>
<accession>A0AAF1AKQ7</accession>
<evidence type="ECO:0000256" key="3">
    <source>
        <dbReference type="ARBA" id="ARBA00022553"/>
    </source>
</evidence>
<name>A0AAF1AKQ7_DAUCS</name>
<dbReference type="GO" id="GO:0006357">
    <property type="term" value="P:regulation of transcription by RNA polymerase II"/>
    <property type="evidence" value="ECO:0007669"/>
    <property type="project" value="TreeGrafter"/>
</dbReference>
<evidence type="ECO:0000256" key="7">
    <source>
        <dbReference type="ARBA" id="ARBA00023163"/>
    </source>
</evidence>
<evidence type="ECO:0000256" key="2">
    <source>
        <dbReference type="ARBA" id="ARBA00006403"/>
    </source>
</evidence>
<organism evidence="14 15">
    <name type="scientific">Daucus carota subsp. sativus</name>
    <name type="common">Carrot</name>
    <dbReference type="NCBI Taxonomy" id="79200"/>
    <lineage>
        <taxon>Eukaryota</taxon>
        <taxon>Viridiplantae</taxon>
        <taxon>Streptophyta</taxon>
        <taxon>Embryophyta</taxon>
        <taxon>Tracheophyta</taxon>
        <taxon>Spermatophyta</taxon>
        <taxon>Magnoliopsida</taxon>
        <taxon>eudicotyledons</taxon>
        <taxon>Gunneridae</taxon>
        <taxon>Pentapetalae</taxon>
        <taxon>asterids</taxon>
        <taxon>campanulids</taxon>
        <taxon>Apiales</taxon>
        <taxon>Apiaceae</taxon>
        <taxon>Apioideae</taxon>
        <taxon>Scandiceae</taxon>
        <taxon>Daucinae</taxon>
        <taxon>Daucus</taxon>
        <taxon>Daucus sect. Daucus</taxon>
    </lineage>
</organism>
<keyword evidence="3" id="KW-0597">Phosphoprotein</keyword>
<evidence type="ECO:0000259" key="13">
    <source>
        <dbReference type="PROSITE" id="PS00434"/>
    </source>
</evidence>
<feature type="region of interest" description="Disordered" evidence="12">
    <location>
        <begin position="220"/>
        <end position="247"/>
    </location>
</feature>
<reference evidence="14" key="2">
    <citation type="submission" date="2022-03" db="EMBL/GenBank/DDBJ databases">
        <title>Draft title - Genomic analysis of global carrot germplasm unveils the trajectory of domestication and the origin of high carotenoid orange carrot.</title>
        <authorList>
            <person name="Iorizzo M."/>
            <person name="Ellison S."/>
            <person name="Senalik D."/>
            <person name="Macko-Podgorni A."/>
            <person name="Grzebelus D."/>
            <person name="Bostan H."/>
            <person name="Rolling W."/>
            <person name="Curaba J."/>
            <person name="Simon P."/>
        </authorList>
    </citation>
    <scope>NUCLEOTIDE SEQUENCE</scope>
    <source>
        <tissue evidence="14">Leaf</tissue>
    </source>
</reference>
<evidence type="ECO:0000256" key="4">
    <source>
        <dbReference type="ARBA" id="ARBA00023015"/>
    </source>
</evidence>
<sequence length="354" mass="40301">MNPSYPVKKENPGSSSSSGEQQEMVLQPQPMEGLNEIGPPPFLNKTFDMVDDPATAHIVSWSRGGHSFAVWDPHAFSTNLLPRYFKHNNFSSFVRQLNTYGFRKIDPDLWEFANEAFLRGQKHLLRNIKRQKAPSQPPVEAGQFGMDGEVEGLKRDKQVLLMELAKLGQQQLDTRAYLLSMEQRLQGTEKKQQHMMSFLARAIQNPAFINQLVQQKEKRKDLEDSITKKRRRPIDQGRRGFELGESSQSTRGVLKPIKAEPTEFGDYYGLPVSELDVLALEMQGFGRARSEKEEENEGFEKFESDDKELDDEFWEELLSDGFNDELGTSGNEEGEEEDVSVLAHRIGFLGSSPK</sequence>
<feature type="region of interest" description="Disordered" evidence="12">
    <location>
        <begin position="287"/>
        <end position="308"/>
    </location>
</feature>
<keyword evidence="5" id="KW-0346">Stress response</keyword>
<feature type="region of interest" description="Disordered" evidence="12">
    <location>
        <begin position="320"/>
        <end position="340"/>
    </location>
</feature>
<evidence type="ECO:0000256" key="12">
    <source>
        <dbReference type="SAM" id="MobiDB-lite"/>
    </source>
</evidence>
<keyword evidence="6" id="KW-0238">DNA-binding</keyword>
<proteinExistence type="inferred from homology"/>
<keyword evidence="8" id="KW-0539">Nucleus</keyword>
<evidence type="ECO:0000256" key="11">
    <source>
        <dbReference type="RuleBase" id="RU004020"/>
    </source>
</evidence>
<gene>
    <name evidence="14" type="ORF">DCAR_0102832</name>
</gene>
<dbReference type="KEGG" id="dcr:108204404"/>
<dbReference type="PRINTS" id="PR00056">
    <property type="entry name" value="HSFDOMAIN"/>
</dbReference>
<evidence type="ECO:0000256" key="8">
    <source>
        <dbReference type="ARBA" id="ARBA00023242"/>
    </source>
</evidence>
<dbReference type="PANTHER" id="PTHR10015:SF322">
    <property type="entry name" value="HEAT STRESS TRANSCRIPTION FACTOR A-7A"/>
    <property type="match status" value="1"/>
</dbReference>
<dbReference type="FunFam" id="1.10.10.10:FF:000057">
    <property type="entry name" value="Heat shock transcription factor 1"/>
    <property type="match status" value="1"/>
</dbReference>
<keyword evidence="15" id="KW-1185">Reference proteome</keyword>
<feature type="compositionally biased region" description="Basic and acidic residues" evidence="12">
    <location>
        <begin position="220"/>
        <end position="242"/>
    </location>
</feature>
<comment type="subcellular location">
    <subcellularLocation>
        <location evidence="1">Nucleus</location>
    </subcellularLocation>
</comment>
<dbReference type="SUPFAM" id="SSF46785">
    <property type="entry name" value="Winged helix' DNA-binding domain"/>
    <property type="match status" value="1"/>
</dbReference>
<dbReference type="Pfam" id="PF00447">
    <property type="entry name" value="HSF_DNA-bind"/>
    <property type="match status" value="1"/>
</dbReference>
<dbReference type="GO" id="GO:0034605">
    <property type="term" value="P:cellular response to heat"/>
    <property type="evidence" value="ECO:0007669"/>
    <property type="project" value="TreeGrafter"/>
</dbReference>
<evidence type="ECO:0000313" key="14">
    <source>
        <dbReference type="EMBL" id="WOG83655.1"/>
    </source>
</evidence>
<feature type="region of interest" description="Disordered" evidence="12">
    <location>
        <begin position="1"/>
        <end position="26"/>
    </location>
</feature>
<dbReference type="InterPro" id="IPR000232">
    <property type="entry name" value="HSF_DNA-bd"/>
</dbReference>
<feature type="compositionally biased region" description="Low complexity" evidence="12">
    <location>
        <begin position="13"/>
        <end position="23"/>
    </location>
</feature>
<evidence type="ECO:0000256" key="1">
    <source>
        <dbReference type="ARBA" id="ARBA00004123"/>
    </source>
</evidence>
<evidence type="ECO:0000256" key="10">
    <source>
        <dbReference type="ARBA" id="ARBA00081483"/>
    </source>
</evidence>
<comment type="function">
    <text evidence="9">DNA-binding protein that specifically binds heat shock promoter elements (HSE) and activates transcription.</text>
</comment>
<dbReference type="PROSITE" id="PS00434">
    <property type="entry name" value="HSF_DOMAIN"/>
    <property type="match status" value="1"/>
</dbReference>
<dbReference type="InterPro" id="IPR036390">
    <property type="entry name" value="WH_DNA-bd_sf"/>
</dbReference>
<evidence type="ECO:0000256" key="5">
    <source>
        <dbReference type="ARBA" id="ARBA00023016"/>
    </source>
</evidence>
<dbReference type="EMBL" id="CP093343">
    <property type="protein sequence ID" value="WOG83655.1"/>
    <property type="molecule type" value="Genomic_DNA"/>
</dbReference>
<dbReference type="GO" id="GO:0005634">
    <property type="term" value="C:nucleus"/>
    <property type="evidence" value="ECO:0007669"/>
    <property type="project" value="UniProtKB-SubCell"/>
</dbReference>
<feature type="domain" description="HSF-type DNA-binding" evidence="13">
    <location>
        <begin position="81"/>
        <end position="105"/>
    </location>
</feature>